<feature type="transmembrane region" description="Helical" evidence="5">
    <location>
        <begin position="351"/>
        <end position="372"/>
    </location>
</feature>
<name>A0A6S6S9X2_9BACT</name>
<keyword evidence="4 5" id="KW-0472">Membrane</keyword>
<dbReference type="CDD" id="cd07042">
    <property type="entry name" value="STAS_SulP_like_sulfate_transporter"/>
    <property type="match status" value="1"/>
</dbReference>
<feature type="domain" description="STAS" evidence="6">
    <location>
        <begin position="442"/>
        <end position="556"/>
    </location>
</feature>
<comment type="subcellular location">
    <subcellularLocation>
        <location evidence="1">Membrane</location>
        <topology evidence="1">Multi-pass membrane protein</topology>
    </subcellularLocation>
</comment>
<dbReference type="GO" id="GO:0016020">
    <property type="term" value="C:membrane"/>
    <property type="evidence" value="ECO:0007669"/>
    <property type="project" value="UniProtKB-SubCell"/>
</dbReference>
<feature type="transmembrane region" description="Helical" evidence="5">
    <location>
        <begin position="322"/>
        <end position="345"/>
    </location>
</feature>
<keyword evidence="3 5" id="KW-1133">Transmembrane helix</keyword>
<evidence type="ECO:0000256" key="1">
    <source>
        <dbReference type="ARBA" id="ARBA00004141"/>
    </source>
</evidence>
<evidence type="ECO:0000256" key="4">
    <source>
        <dbReference type="ARBA" id="ARBA00023136"/>
    </source>
</evidence>
<feature type="transmembrane region" description="Helical" evidence="5">
    <location>
        <begin position="257"/>
        <end position="276"/>
    </location>
</feature>
<dbReference type="Gene3D" id="3.30.750.24">
    <property type="entry name" value="STAS domain"/>
    <property type="match status" value="1"/>
</dbReference>
<dbReference type="GO" id="GO:0055085">
    <property type="term" value="P:transmembrane transport"/>
    <property type="evidence" value="ECO:0007669"/>
    <property type="project" value="InterPro"/>
</dbReference>
<sequence>MRIRFRLFPFLRWANPFKNKKIFTADIIAGITVALVLIPQSMAYAQIAGLPPHIGLYSSFLPVVVASLWGSSSQLSTGPVALVSIMSVAVIGQLGLATVEEFILYSSVLAIMIGIIKIVVGALHMGALVDFISKPVIVGFTNAAAIIIGSTQIDKFFGFSNVEKQEYHFQKLINIFSMIPDTHLITLLMTLFSFFLYLCIKYFFPKMPTILIVVTICTIVSYFTKYSMLGGDIIGAVPSGLPSFSIPVFRWEVVQELMLSSFVIALLGFVEVVSIGKTIAIKTRQQVSANQEFIGQGISNIVSGLFQGYSVSGSFSRSALNFASGAVTGFSSIVTAIFIGVALLYLTPMFYHIPTATLGVIILMIVVNLISFKPLLRAWRFSKNESIIGFAVFFLTLFSAPHIENGILIGMFCSIGLYMFKTMKPRLVEVAMHEDKTLRSASLWDLKTSDDISFFRYDGDLYFGNTGYFEGKLLNLTSIKKDLKVVIINMESVGKIDVTGEDALNRLHDRFKENGIELYLVKPKREILRVLRRTKLYRKIGAKNIFKRKIDAIYSAHDRWGVNIAPLIGVNYTQGSEYAI</sequence>
<dbReference type="PROSITE" id="PS50801">
    <property type="entry name" value="STAS"/>
    <property type="match status" value="1"/>
</dbReference>
<reference evidence="7" key="1">
    <citation type="submission" date="2020-01" db="EMBL/GenBank/DDBJ databases">
        <authorList>
            <person name="Meier V. D."/>
            <person name="Meier V D."/>
        </authorList>
    </citation>
    <scope>NUCLEOTIDE SEQUENCE</scope>
    <source>
        <strain evidence="7">HLG_WM_MAG_12</strain>
    </source>
</reference>
<dbReference type="NCBIfam" id="TIGR00815">
    <property type="entry name" value="sulP"/>
    <property type="match status" value="1"/>
</dbReference>
<dbReference type="AlphaFoldDB" id="A0A6S6S9X2"/>
<feature type="transmembrane region" description="Helical" evidence="5">
    <location>
        <begin position="210"/>
        <end position="237"/>
    </location>
</feature>
<feature type="transmembrane region" description="Helical" evidence="5">
    <location>
        <begin position="173"/>
        <end position="198"/>
    </location>
</feature>
<keyword evidence="2 5" id="KW-0812">Transmembrane</keyword>
<dbReference type="Pfam" id="PF01740">
    <property type="entry name" value="STAS"/>
    <property type="match status" value="1"/>
</dbReference>
<evidence type="ECO:0000256" key="5">
    <source>
        <dbReference type="SAM" id="Phobius"/>
    </source>
</evidence>
<evidence type="ECO:0000313" key="7">
    <source>
        <dbReference type="EMBL" id="CAA6806683.1"/>
    </source>
</evidence>
<dbReference type="EMBL" id="CACVAW010000023">
    <property type="protein sequence ID" value="CAA6806683.1"/>
    <property type="molecule type" value="Genomic_DNA"/>
</dbReference>
<accession>A0A6S6S9X2</accession>
<dbReference type="PANTHER" id="PTHR11814">
    <property type="entry name" value="SULFATE TRANSPORTER"/>
    <property type="match status" value="1"/>
</dbReference>
<gene>
    <name evidence="7" type="ORF">HELGO_WM13647</name>
</gene>
<dbReference type="SUPFAM" id="SSF52091">
    <property type="entry name" value="SpoIIaa-like"/>
    <property type="match status" value="1"/>
</dbReference>
<proteinExistence type="predicted"/>
<dbReference type="Pfam" id="PF00916">
    <property type="entry name" value="Sulfate_transp"/>
    <property type="match status" value="1"/>
</dbReference>
<feature type="transmembrane region" description="Helical" evidence="5">
    <location>
        <begin position="102"/>
        <end position="123"/>
    </location>
</feature>
<evidence type="ECO:0000259" key="6">
    <source>
        <dbReference type="PROSITE" id="PS50801"/>
    </source>
</evidence>
<evidence type="ECO:0000256" key="2">
    <source>
        <dbReference type="ARBA" id="ARBA00022692"/>
    </source>
</evidence>
<dbReference type="InterPro" id="IPR036513">
    <property type="entry name" value="STAS_dom_sf"/>
</dbReference>
<organism evidence="7">
    <name type="scientific">uncultured Campylobacterales bacterium</name>
    <dbReference type="NCBI Taxonomy" id="352960"/>
    <lineage>
        <taxon>Bacteria</taxon>
        <taxon>Pseudomonadati</taxon>
        <taxon>Campylobacterota</taxon>
        <taxon>Epsilonproteobacteria</taxon>
        <taxon>Campylobacterales</taxon>
        <taxon>environmental samples</taxon>
    </lineage>
</organism>
<protein>
    <submittedName>
        <fullName evidence="7">Sulfate permease</fullName>
    </submittedName>
</protein>
<dbReference type="InterPro" id="IPR002645">
    <property type="entry name" value="STAS_dom"/>
</dbReference>
<dbReference type="InterPro" id="IPR011547">
    <property type="entry name" value="SLC26A/SulP_dom"/>
</dbReference>
<dbReference type="InterPro" id="IPR001902">
    <property type="entry name" value="SLC26A/SulP_fam"/>
</dbReference>
<evidence type="ECO:0000256" key="3">
    <source>
        <dbReference type="ARBA" id="ARBA00022989"/>
    </source>
</evidence>
<feature type="transmembrane region" description="Helical" evidence="5">
    <location>
        <begin position="53"/>
        <end position="71"/>
    </location>
</feature>
<feature type="transmembrane region" description="Helical" evidence="5">
    <location>
        <begin position="78"/>
        <end position="96"/>
    </location>
</feature>
<feature type="transmembrane region" description="Helical" evidence="5">
    <location>
        <begin position="135"/>
        <end position="153"/>
    </location>
</feature>